<dbReference type="SUPFAM" id="SSF69721">
    <property type="entry name" value="DsrC, the gamma subunit of dissimilatory sulfite reductase"/>
    <property type="match status" value="1"/>
</dbReference>
<evidence type="ECO:0000313" key="1">
    <source>
        <dbReference type="EMBL" id="SVE33269.1"/>
    </source>
</evidence>
<dbReference type="AlphaFoldDB" id="A0A383CMG8"/>
<dbReference type="InterPro" id="IPR042072">
    <property type="entry name" value="DsrC-like_C"/>
</dbReference>
<reference evidence="1" key="1">
    <citation type="submission" date="2018-05" db="EMBL/GenBank/DDBJ databases">
        <authorList>
            <person name="Lanie J.A."/>
            <person name="Ng W.-L."/>
            <person name="Kazmierczak K.M."/>
            <person name="Andrzejewski T.M."/>
            <person name="Davidsen T.M."/>
            <person name="Wayne K.J."/>
            <person name="Tettelin H."/>
            <person name="Glass J.I."/>
            <person name="Rusch D."/>
            <person name="Podicherti R."/>
            <person name="Tsui H.-C.T."/>
            <person name="Winkler M.E."/>
        </authorList>
    </citation>
    <scope>NUCLEOTIDE SEQUENCE</scope>
</reference>
<accession>A0A383CMG8</accession>
<organism evidence="1">
    <name type="scientific">marine metagenome</name>
    <dbReference type="NCBI Taxonomy" id="408172"/>
    <lineage>
        <taxon>unclassified sequences</taxon>
        <taxon>metagenomes</taxon>
        <taxon>ecological metagenomes</taxon>
    </lineage>
</organism>
<proteinExistence type="predicted"/>
<dbReference type="InterPro" id="IPR025526">
    <property type="entry name" value="DsrC-like_dom_sf"/>
</dbReference>
<gene>
    <name evidence="1" type="ORF">METZ01_LOCUS486123</name>
</gene>
<name>A0A383CMG8_9ZZZZ</name>
<protein>
    <submittedName>
        <fullName evidence="1">Uncharacterized protein</fullName>
    </submittedName>
</protein>
<sequence length="51" mass="5386">MHDALNEKFHHKGGLGYLYRLLPGGPIAQGCRLSGLEAPAGSVDRSYGSTS</sequence>
<dbReference type="EMBL" id="UINC01210001">
    <property type="protein sequence ID" value="SVE33269.1"/>
    <property type="molecule type" value="Genomic_DNA"/>
</dbReference>
<dbReference type="Gene3D" id="1.10.10.370">
    <property type="entry name" value="DsrC-like protein, C-terminal domain"/>
    <property type="match status" value="1"/>
</dbReference>